<reference evidence="9 10" key="1">
    <citation type="journal article" date="2014" name="Nature">
        <title>An environmental bacterial taxon with a large and distinct metabolic repertoire.</title>
        <authorList>
            <person name="Wilson M.C."/>
            <person name="Mori T."/>
            <person name="Ruckert C."/>
            <person name="Uria A.R."/>
            <person name="Helf M.J."/>
            <person name="Takada K."/>
            <person name="Gernert C."/>
            <person name="Steffens U.A."/>
            <person name="Heycke N."/>
            <person name="Schmitt S."/>
            <person name="Rinke C."/>
            <person name="Helfrich E.J."/>
            <person name="Brachmann A.O."/>
            <person name="Gurgui C."/>
            <person name="Wakimoto T."/>
            <person name="Kracht M."/>
            <person name="Crusemann M."/>
            <person name="Hentschel U."/>
            <person name="Abe I."/>
            <person name="Matsunaga S."/>
            <person name="Kalinowski J."/>
            <person name="Takeyama H."/>
            <person name="Piel J."/>
        </authorList>
    </citation>
    <scope>NUCLEOTIDE SEQUENCE [LARGE SCALE GENOMIC DNA]</scope>
    <source>
        <strain evidence="10">TSY2</strain>
    </source>
</reference>
<dbReference type="PANTHER" id="PTHR33653:SF1">
    <property type="entry name" value="RIBONUCLEASE VAPC2"/>
    <property type="match status" value="1"/>
</dbReference>
<comment type="cofactor">
    <cofactor evidence="1">
        <name>Mg(2+)</name>
        <dbReference type="ChEBI" id="CHEBI:18420"/>
    </cofactor>
</comment>
<dbReference type="Gene3D" id="3.40.50.1010">
    <property type="entry name" value="5'-nuclease"/>
    <property type="match status" value="1"/>
</dbReference>
<dbReference type="Proteomes" id="UP000019140">
    <property type="component" value="Unassembled WGS sequence"/>
</dbReference>
<comment type="caution">
    <text evidence="9">The sequence shown here is derived from an EMBL/GenBank/DDBJ whole genome shotgun (WGS) entry which is preliminary data.</text>
</comment>
<dbReference type="Pfam" id="PF01850">
    <property type="entry name" value="PIN"/>
    <property type="match status" value="1"/>
</dbReference>
<protein>
    <recommendedName>
        <fullName evidence="8">PIN domain-containing protein</fullName>
    </recommendedName>
</protein>
<dbReference type="EMBL" id="AZHX01001445">
    <property type="protein sequence ID" value="ETX03347.1"/>
    <property type="molecule type" value="Genomic_DNA"/>
</dbReference>
<accession>W4M109</accession>
<evidence type="ECO:0000259" key="8">
    <source>
        <dbReference type="Pfam" id="PF01850"/>
    </source>
</evidence>
<dbReference type="InterPro" id="IPR050556">
    <property type="entry name" value="Type_II_TA_system_RNase"/>
</dbReference>
<keyword evidence="6" id="KW-0460">Magnesium</keyword>
<dbReference type="InterPro" id="IPR002716">
    <property type="entry name" value="PIN_dom"/>
</dbReference>
<evidence type="ECO:0000256" key="5">
    <source>
        <dbReference type="ARBA" id="ARBA00022801"/>
    </source>
</evidence>
<feature type="domain" description="PIN" evidence="8">
    <location>
        <begin position="5"/>
        <end position="128"/>
    </location>
</feature>
<dbReference type="HOGENOM" id="CLU_118482_2_0_7"/>
<name>W4M109_9BACT</name>
<evidence type="ECO:0000256" key="2">
    <source>
        <dbReference type="ARBA" id="ARBA00022649"/>
    </source>
</evidence>
<keyword evidence="3" id="KW-0540">Nuclease</keyword>
<dbReference type="GO" id="GO:0016787">
    <property type="term" value="F:hydrolase activity"/>
    <property type="evidence" value="ECO:0007669"/>
    <property type="project" value="UniProtKB-KW"/>
</dbReference>
<comment type="similarity">
    <text evidence="7">Belongs to the PINc/VapC protein family.</text>
</comment>
<dbReference type="AlphaFoldDB" id="W4M109"/>
<dbReference type="GO" id="GO:0046872">
    <property type="term" value="F:metal ion binding"/>
    <property type="evidence" value="ECO:0007669"/>
    <property type="project" value="UniProtKB-KW"/>
</dbReference>
<evidence type="ECO:0000256" key="6">
    <source>
        <dbReference type="ARBA" id="ARBA00022842"/>
    </source>
</evidence>
<evidence type="ECO:0000256" key="3">
    <source>
        <dbReference type="ARBA" id="ARBA00022722"/>
    </source>
</evidence>
<organism evidence="9 10">
    <name type="scientific">Candidatus Entotheonella gemina</name>
    <dbReference type="NCBI Taxonomy" id="1429439"/>
    <lineage>
        <taxon>Bacteria</taxon>
        <taxon>Pseudomonadati</taxon>
        <taxon>Nitrospinota/Tectimicrobiota group</taxon>
        <taxon>Candidatus Tectimicrobiota</taxon>
        <taxon>Candidatus Entotheonellia</taxon>
        <taxon>Candidatus Entotheonellales</taxon>
        <taxon>Candidatus Entotheonellaceae</taxon>
        <taxon>Candidatus Entotheonella</taxon>
    </lineage>
</organism>
<evidence type="ECO:0000313" key="9">
    <source>
        <dbReference type="EMBL" id="ETX03347.1"/>
    </source>
</evidence>
<dbReference type="SUPFAM" id="SSF88723">
    <property type="entry name" value="PIN domain-like"/>
    <property type="match status" value="1"/>
</dbReference>
<dbReference type="InterPro" id="IPR029060">
    <property type="entry name" value="PIN-like_dom_sf"/>
</dbReference>
<evidence type="ECO:0000256" key="7">
    <source>
        <dbReference type="ARBA" id="ARBA00038093"/>
    </source>
</evidence>
<dbReference type="CDD" id="cd09881">
    <property type="entry name" value="PIN_VapC4-5_FitB-like"/>
    <property type="match status" value="1"/>
</dbReference>
<dbReference type="PANTHER" id="PTHR33653">
    <property type="entry name" value="RIBONUCLEASE VAPC2"/>
    <property type="match status" value="1"/>
</dbReference>
<keyword evidence="5" id="KW-0378">Hydrolase</keyword>
<evidence type="ECO:0000313" key="10">
    <source>
        <dbReference type="Proteomes" id="UP000019140"/>
    </source>
</evidence>
<dbReference type="GO" id="GO:0004518">
    <property type="term" value="F:nuclease activity"/>
    <property type="evidence" value="ECO:0007669"/>
    <property type="project" value="UniProtKB-KW"/>
</dbReference>
<proteinExistence type="inferred from homology"/>
<evidence type="ECO:0000256" key="1">
    <source>
        <dbReference type="ARBA" id="ARBA00001946"/>
    </source>
</evidence>
<keyword evidence="10" id="KW-1185">Reference proteome</keyword>
<evidence type="ECO:0000256" key="4">
    <source>
        <dbReference type="ARBA" id="ARBA00022723"/>
    </source>
</evidence>
<gene>
    <name evidence="9" type="ORF">ETSY2_33740</name>
</gene>
<keyword evidence="2" id="KW-1277">Toxin-antitoxin system</keyword>
<sequence length="139" mass="16270">MSRWVLDTDTLTLWLRGHEGVATRIAQTFPQQLAITIITVEEVLRGWYTQVRRARDDAQLARAYRALQEAVEFTRRIQIFPFDLSAIMRYRQLRMSHRRTGANDLRIAAIVLEQESALVTRNTSDFVDIEGLQLEDWSY</sequence>
<keyword evidence="4" id="KW-0479">Metal-binding</keyword>